<dbReference type="EMBL" id="JACHFJ010000009">
    <property type="protein sequence ID" value="MBB5373813.1"/>
    <property type="molecule type" value="Genomic_DNA"/>
</dbReference>
<comment type="caution">
    <text evidence="4">The sequence shown here is derived from an EMBL/GenBank/DDBJ whole genome shotgun (WGS) entry which is preliminary data.</text>
</comment>
<evidence type="ECO:0000256" key="2">
    <source>
        <dbReference type="PIRSR" id="PIRSR006615-1"/>
    </source>
</evidence>
<dbReference type="InterPro" id="IPR001333">
    <property type="entry name" value="Peptidase_M32_Taq"/>
</dbReference>
<keyword evidence="5" id="KW-1185">Reference proteome</keyword>
<feature type="binding site" evidence="2">
    <location>
        <position position="291"/>
    </location>
    <ligand>
        <name>Zn(2+)</name>
        <dbReference type="ChEBI" id="CHEBI:29105"/>
        <note>catalytic</note>
    </ligand>
</feature>
<sequence length="490" mass="52730">MTSAYERLEQKFARIAVLNEASAMLGWDAAAMMPDGGAEARGEQLATLAGLAHEFLASPEIGEDLEAAAPETDWQEANVGLMREAYIRATALPRDLVEASVRAGRACETIWRAARKESDFAAVQAALSEVVSLTRESAQILGQALDLAPYDALMSQYQRGITAADASAIFTRYEAFLKDALPRAEALQAAREHESLPPGPYPEAVQEALARQLAASAGLKFSNARLDRSAHPFCGGTPTDIRITTRYDEADFASALTGVLHETGHALYEQNLPAAFARQPVGEAAGMAMHESQSLIIEMQAVRSDAFLSHLAPILTQAFGKPITPPALKRRLRHVERSYIRVEADELTYPAHVLLRFRLEQALLSGDLAVADLPAAWNDGFKALLGITPPNDAQGCLQDIHWYDGAIGYFPSYTLGAMAAAQLMAAARKALPGLDAHLAQGDFTPLSVWLAEHVHGLGASLGFNEILTAATGEALNPAHFEAHLTARYLA</sequence>
<dbReference type="SUPFAM" id="SSF55486">
    <property type="entry name" value="Metalloproteases ('zincins'), catalytic domain"/>
    <property type="match status" value="1"/>
</dbReference>
<dbReference type="GO" id="GO:0006508">
    <property type="term" value="P:proteolysis"/>
    <property type="evidence" value="ECO:0007669"/>
    <property type="project" value="UniProtKB-UniRule"/>
</dbReference>
<dbReference type="PIRSF" id="PIRSF006615">
    <property type="entry name" value="Zn_crbxpep_Taq"/>
    <property type="match status" value="1"/>
</dbReference>
<keyword evidence="1 4" id="KW-0121">Carboxypeptidase</keyword>
<gene>
    <name evidence="4" type="ORF">HNP71_002078</name>
</gene>
<keyword evidence="2" id="KW-0862">Zinc</keyword>
<keyword evidence="1 2" id="KW-0479">Metal-binding</keyword>
<name>A0A840VD79_9PROT</name>
<evidence type="ECO:0000313" key="5">
    <source>
        <dbReference type="Proteomes" id="UP000553706"/>
    </source>
</evidence>
<reference evidence="4 5" key="1">
    <citation type="submission" date="2020-08" db="EMBL/GenBank/DDBJ databases">
        <title>Genomic Encyclopedia of Type Strains, Phase IV (KMG-IV): sequencing the most valuable type-strain genomes for metagenomic binning, comparative biology and taxonomic classification.</title>
        <authorList>
            <person name="Goeker M."/>
        </authorList>
    </citation>
    <scope>NUCLEOTIDE SEQUENCE [LARGE SCALE GENOMIC DNA]</scope>
    <source>
        <strain evidence="4 5">DSM 27026</strain>
    </source>
</reference>
<comment type="catalytic activity">
    <reaction evidence="1">
        <text>Release of a C-terminal amino acid with broad specificity, except for -Pro.</text>
        <dbReference type="EC" id="3.4.17.19"/>
    </reaction>
</comment>
<dbReference type="PANTHER" id="PTHR34217:SF1">
    <property type="entry name" value="CARBOXYPEPTIDASE 1"/>
    <property type="match status" value="1"/>
</dbReference>
<evidence type="ECO:0000313" key="4">
    <source>
        <dbReference type="EMBL" id="MBB5373813.1"/>
    </source>
</evidence>
<protein>
    <recommendedName>
        <fullName evidence="1">Metal-dependent carboxypeptidase</fullName>
        <ecNumber evidence="1">3.4.17.19</ecNumber>
    </recommendedName>
</protein>
<dbReference type="PRINTS" id="PR00998">
    <property type="entry name" value="CRBOXYPTASET"/>
</dbReference>
<dbReference type="GO" id="GO:0046872">
    <property type="term" value="F:metal ion binding"/>
    <property type="evidence" value="ECO:0007669"/>
    <property type="project" value="UniProtKB-KW"/>
</dbReference>
<accession>A0A840VD79</accession>
<comment type="cofactor">
    <cofactor evidence="2">
        <name>Zn(2+)</name>
        <dbReference type="ChEBI" id="CHEBI:29105"/>
    </cofactor>
    <text evidence="2">Binds 1 zinc ion per subunit.</text>
</comment>
<keyword evidence="1" id="KW-0645">Protease</keyword>
<dbReference type="AlphaFoldDB" id="A0A840VD79"/>
<feature type="binding site" evidence="2">
    <location>
        <position position="261"/>
    </location>
    <ligand>
        <name>Zn(2+)</name>
        <dbReference type="ChEBI" id="CHEBI:29105"/>
        <note>catalytic</note>
    </ligand>
</feature>
<dbReference type="Proteomes" id="UP000553706">
    <property type="component" value="Unassembled WGS sequence"/>
</dbReference>
<dbReference type="Gene3D" id="1.10.1370.30">
    <property type="match status" value="1"/>
</dbReference>
<feature type="binding site" evidence="2">
    <location>
        <position position="265"/>
    </location>
    <ligand>
        <name>Zn(2+)</name>
        <dbReference type="ChEBI" id="CHEBI:29105"/>
        <note>catalytic</note>
    </ligand>
</feature>
<evidence type="ECO:0000256" key="1">
    <source>
        <dbReference type="PIRNR" id="PIRNR006615"/>
    </source>
</evidence>
<dbReference type="CDD" id="cd06460">
    <property type="entry name" value="M32_Taq"/>
    <property type="match status" value="1"/>
</dbReference>
<dbReference type="PANTHER" id="PTHR34217">
    <property type="entry name" value="METAL-DEPENDENT CARBOXYPEPTIDASE"/>
    <property type="match status" value="1"/>
</dbReference>
<comment type="similarity">
    <text evidence="1">Belongs to the peptidase M32 family.</text>
</comment>
<comment type="function">
    <text evidence="1">Broad specificity carboxypetidase that releases amino acids sequentially from the C-terminus, including neutral, aromatic, polar and basic residues.</text>
</comment>
<feature type="active site" description="Proton donor/acceptor" evidence="3">
    <location>
        <position position="262"/>
    </location>
</feature>
<dbReference type="GO" id="GO:0004181">
    <property type="term" value="F:metallocarboxypeptidase activity"/>
    <property type="evidence" value="ECO:0007669"/>
    <property type="project" value="UniProtKB-UniRule"/>
</dbReference>
<keyword evidence="1 4" id="KW-0378">Hydrolase</keyword>
<organism evidence="4 5">
    <name type="scientific">Acidocella aromatica</name>
    <dbReference type="NCBI Taxonomy" id="1303579"/>
    <lineage>
        <taxon>Bacteria</taxon>
        <taxon>Pseudomonadati</taxon>
        <taxon>Pseudomonadota</taxon>
        <taxon>Alphaproteobacteria</taxon>
        <taxon>Acetobacterales</taxon>
        <taxon>Acidocellaceae</taxon>
        <taxon>Acidocella</taxon>
    </lineage>
</organism>
<dbReference type="EC" id="3.4.17.19" evidence="1"/>
<evidence type="ECO:0000256" key="3">
    <source>
        <dbReference type="PIRSR" id="PIRSR006615-2"/>
    </source>
</evidence>
<dbReference type="RefSeq" id="WP_183266828.1">
    <property type="nucleotide sequence ID" value="NZ_JACHFJ010000009.1"/>
</dbReference>
<proteinExistence type="inferred from homology"/>
<keyword evidence="1" id="KW-0482">Metalloprotease</keyword>
<dbReference type="PROSITE" id="PS52034">
    <property type="entry name" value="PEPTIDASE_M32"/>
    <property type="match status" value="1"/>
</dbReference>
<dbReference type="Pfam" id="PF02074">
    <property type="entry name" value="Peptidase_M32"/>
    <property type="match status" value="1"/>
</dbReference>